<comment type="caution">
    <text evidence="3">The sequence shown here is derived from an EMBL/GenBank/DDBJ whole genome shotgun (WGS) entry which is preliminary data.</text>
</comment>
<keyword evidence="2" id="KW-0472">Membrane</keyword>
<keyword evidence="2" id="KW-0812">Transmembrane</keyword>
<organism evidence="3 4">
    <name type="scientific">Tagetes erecta</name>
    <name type="common">African marigold</name>
    <dbReference type="NCBI Taxonomy" id="13708"/>
    <lineage>
        <taxon>Eukaryota</taxon>
        <taxon>Viridiplantae</taxon>
        <taxon>Streptophyta</taxon>
        <taxon>Embryophyta</taxon>
        <taxon>Tracheophyta</taxon>
        <taxon>Spermatophyta</taxon>
        <taxon>Magnoliopsida</taxon>
        <taxon>eudicotyledons</taxon>
        <taxon>Gunneridae</taxon>
        <taxon>Pentapetalae</taxon>
        <taxon>asterids</taxon>
        <taxon>campanulids</taxon>
        <taxon>Asterales</taxon>
        <taxon>Asteraceae</taxon>
        <taxon>Asteroideae</taxon>
        <taxon>Heliantheae alliance</taxon>
        <taxon>Tageteae</taxon>
        <taxon>Tagetes</taxon>
    </lineage>
</organism>
<evidence type="ECO:0000256" key="2">
    <source>
        <dbReference type="SAM" id="Phobius"/>
    </source>
</evidence>
<evidence type="ECO:0000313" key="3">
    <source>
        <dbReference type="EMBL" id="KAK1409031.1"/>
    </source>
</evidence>
<sequence>MKQLETTSENNKLVPKRYSFAESNSTSASTPTSNSSTGDSNSDDPEAPAPSPTQAPTRRHKSKKKKVIRWILGFSAGVVAEIICGAIFSVLFKLVLNLIKGRKNDSGQTIFSQLIKAEELAFLEKDDGVASLQIIGKGGRSGERAPHKHNKLVARTTPCQTSLANKISPAHGQCGICLGCYMLPVSGEPKIDFDQKDGWDDNWGDDWDDVEAPSTPSMPLTPSISSAGVSSRRVNKDAWKD</sequence>
<reference evidence="3" key="1">
    <citation type="journal article" date="2023" name="bioRxiv">
        <title>Improved chromosome-level genome assembly for marigold (Tagetes erecta).</title>
        <authorList>
            <person name="Jiang F."/>
            <person name="Yuan L."/>
            <person name="Wang S."/>
            <person name="Wang H."/>
            <person name="Xu D."/>
            <person name="Wang A."/>
            <person name="Fan W."/>
        </authorList>
    </citation>
    <scope>NUCLEOTIDE SEQUENCE</scope>
    <source>
        <strain evidence="3">WSJ</strain>
        <tissue evidence="3">Leaf</tissue>
    </source>
</reference>
<feature type="region of interest" description="Disordered" evidence="1">
    <location>
        <begin position="1"/>
        <end position="62"/>
    </location>
</feature>
<keyword evidence="4" id="KW-1185">Reference proteome</keyword>
<dbReference type="EMBL" id="JAUHHV010000011">
    <property type="protein sequence ID" value="KAK1409031.1"/>
    <property type="molecule type" value="Genomic_DNA"/>
</dbReference>
<name>A0AAD8JUN6_TARER</name>
<gene>
    <name evidence="3" type="ORF">QVD17_41288</name>
</gene>
<proteinExistence type="predicted"/>
<evidence type="ECO:0000256" key="1">
    <source>
        <dbReference type="SAM" id="MobiDB-lite"/>
    </source>
</evidence>
<evidence type="ECO:0000313" key="4">
    <source>
        <dbReference type="Proteomes" id="UP001229421"/>
    </source>
</evidence>
<feature type="transmembrane region" description="Helical" evidence="2">
    <location>
        <begin position="67"/>
        <end position="92"/>
    </location>
</feature>
<keyword evidence="2" id="KW-1133">Transmembrane helix</keyword>
<dbReference type="PANTHER" id="PTHR34200:SF8">
    <property type="entry name" value="TRANSMEMBRANE PROTEIN"/>
    <property type="match status" value="1"/>
</dbReference>
<feature type="compositionally biased region" description="Polar residues" evidence="1">
    <location>
        <begin position="1"/>
        <end position="11"/>
    </location>
</feature>
<feature type="compositionally biased region" description="Acidic residues" evidence="1">
    <location>
        <begin position="200"/>
        <end position="211"/>
    </location>
</feature>
<accession>A0AAD8JUN6</accession>
<protein>
    <submittedName>
        <fullName evidence="3">Uncharacterized protein</fullName>
    </submittedName>
</protein>
<feature type="region of interest" description="Disordered" evidence="1">
    <location>
        <begin position="194"/>
        <end position="241"/>
    </location>
</feature>
<dbReference type="Proteomes" id="UP001229421">
    <property type="component" value="Unassembled WGS sequence"/>
</dbReference>
<feature type="compositionally biased region" description="Polar residues" evidence="1">
    <location>
        <begin position="214"/>
        <end position="229"/>
    </location>
</feature>
<dbReference type="AlphaFoldDB" id="A0AAD8JUN6"/>
<feature type="compositionally biased region" description="Low complexity" evidence="1">
    <location>
        <begin position="23"/>
        <end position="40"/>
    </location>
</feature>
<dbReference type="PANTHER" id="PTHR34200">
    <property type="entry name" value="DENTIN SIALOPHOSPHOPROTEIN-LIKE ISOFORM X1"/>
    <property type="match status" value="1"/>
</dbReference>